<dbReference type="InterPro" id="IPR051452">
    <property type="entry name" value="Diverse_Oxidoreductases"/>
</dbReference>
<dbReference type="PANTHER" id="PTHR44379:SF8">
    <property type="entry name" value="XANTHINE DEHYDROGENASE IRON-SULFUR-BINDING SUBUNIT XDHC-RELATED"/>
    <property type="match status" value="1"/>
</dbReference>
<dbReference type="Gene3D" id="1.10.150.120">
    <property type="entry name" value="[2Fe-2S]-binding domain"/>
    <property type="match status" value="1"/>
</dbReference>
<dbReference type="InterPro" id="IPR012675">
    <property type="entry name" value="Beta-grasp_dom_sf"/>
</dbReference>
<keyword evidence="3" id="KW-0560">Oxidoreductase</keyword>
<dbReference type="PROSITE" id="PS51085">
    <property type="entry name" value="2FE2S_FER_2"/>
    <property type="match status" value="1"/>
</dbReference>
<evidence type="ECO:0000256" key="1">
    <source>
        <dbReference type="ARBA" id="ARBA00022714"/>
    </source>
</evidence>
<protein>
    <submittedName>
        <fullName evidence="7">(2Fe-2S)-binding protein</fullName>
    </submittedName>
</protein>
<dbReference type="InterPro" id="IPR002888">
    <property type="entry name" value="2Fe-2S-bd"/>
</dbReference>
<gene>
    <name evidence="7" type="ORF">GCM10023191_035440</name>
</gene>
<accession>A0ABP8PZA3</accession>
<evidence type="ECO:0000259" key="6">
    <source>
        <dbReference type="PROSITE" id="PS51085"/>
    </source>
</evidence>
<dbReference type="Pfam" id="PF00111">
    <property type="entry name" value="Fer2"/>
    <property type="match status" value="1"/>
</dbReference>
<reference evidence="8" key="1">
    <citation type="journal article" date="2019" name="Int. J. Syst. Evol. Microbiol.">
        <title>The Global Catalogue of Microorganisms (GCM) 10K type strain sequencing project: providing services to taxonomists for standard genome sequencing and annotation.</title>
        <authorList>
            <consortium name="The Broad Institute Genomics Platform"/>
            <consortium name="The Broad Institute Genome Sequencing Center for Infectious Disease"/>
            <person name="Wu L."/>
            <person name="Ma J."/>
        </authorList>
    </citation>
    <scope>NUCLEOTIDE SEQUENCE [LARGE SCALE GENOMIC DNA]</scope>
    <source>
        <strain evidence="8">JCM 17933</strain>
    </source>
</reference>
<dbReference type="PROSITE" id="PS00197">
    <property type="entry name" value="2FE2S_FER_1"/>
    <property type="match status" value="1"/>
</dbReference>
<dbReference type="SUPFAM" id="SSF54292">
    <property type="entry name" value="2Fe-2S ferredoxin-like"/>
    <property type="match status" value="1"/>
</dbReference>
<dbReference type="Gene3D" id="3.10.20.30">
    <property type="match status" value="1"/>
</dbReference>
<name>A0ABP8PZA3_9ACTN</name>
<sequence>MGSRHEISLVVNGEERRGTAPARTSLADFLRDTLGLTGTHLGCEQGVCGACTVLLDGAPVRSCIVLAVQAEEREVTTIEGVGGPDALSPVQEAFCETHALQCGYCTSGMVLAAQALLDADPDPSREAIDEALGGNICRCTGYVQIRAAVERAARTLAEEAVPHE</sequence>
<keyword evidence="5" id="KW-0411">Iron-sulfur</keyword>
<dbReference type="CDD" id="cd00207">
    <property type="entry name" value="fer2"/>
    <property type="match status" value="1"/>
</dbReference>
<dbReference type="RefSeq" id="WP_345464831.1">
    <property type="nucleotide sequence ID" value="NZ_BAABHF010000019.1"/>
</dbReference>
<dbReference type="PANTHER" id="PTHR44379">
    <property type="entry name" value="OXIDOREDUCTASE WITH IRON-SULFUR SUBUNIT"/>
    <property type="match status" value="1"/>
</dbReference>
<dbReference type="InterPro" id="IPR036010">
    <property type="entry name" value="2Fe-2S_ferredoxin-like_sf"/>
</dbReference>
<evidence type="ECO:0000256" key="2">
    <source>
        <dbReference type="ARBA" id="ARBA00022723"/>
    </source>
</evidence>
<dbReference type="Proteomes" id="UP001500503">
    <property type="component" value="Unassembled WGS sequence"/>
</dbReference>
<proteinExistence type="predicted"/>
<dbReference type="Pfam" id="PF01799">
    <property type="entry name" value="Fer2_2"/>
    <property type="match status" value="1"/>
</dbReference>
<feature type="domain" description="2Fe-2S ferredoxin-type" evidence="6">
    <location>
        <begin position="5"/>
        <end position="81"/>
    </location>
</feature>
<evidence type="ECO:0000256" key="4">
    <source>
        <dbReference type="ARBA" id="ARBA00023004"/>
    </source>
</evidence>
<dbReference type="InterPro" id="IPR006058">
    <property type="entry name" value="2Fe2S_fd_BS"/>
</dbReference>
<evidence type="ECO:0000256" key="3">
    <source>
        <dbReference type="ARBA" id="ARBA00023002"/>
    </source>
</evidence>
<dbReference type="InterPro" id="IPR001041">
    <property type="entry name" value="2Fe-2S_ferredoxin-type"/>
</dbReference>
<keyword evidence="1" id="KW-0001">2Fe-2S</keyword>
<evidence type="ECO:0000313" key="8">
    <source>
        <dbReference type="Proteomes" id="UP001500503"/>
    </source>
</evidence>
<evidence type="ECO:0000256" key="5">
    <source>
        <dbReference type="ARBA" id="ARBA00023014"/>
    </source>
</evidence>
<keyword evidence="2" id="KW-0479">Metal-binding</keyword>
<evidence type="ECO:0000313" key="7">
    <source>
        <dbReference type="EMBL" id="GAA4495166.1"/>
    </source>
</evidence>
<dbReference type="SUPFAM" id="SSF47741">
    <property type="entry name" value="CO dehydrogenase ISP C-domain like"/>
    <property type="match status" value="1"/>
</dbReference>
<keyword evidence="8" id="KW-1185">Reference proteome</keyword>
<comment type="caution">
    <text evidence="7">The sequence shown here is derived from an EMBL/GenBank/DDBJ whole genome shotgun (WGS) entry which is preliminary data.</text>
</comment>
<organism evidence="7 8">
    <name type="scientific">Actinoallomurus oryzae</name>
    <dbReference type="NCBI Taxonomy" id="502180"/>
    <lineage>
        <taxon>Bacteria</taxon>
        <taxon>Bacillati</taxon>
        <taxon>Actinomycetota</taxon>
        <taxon>Actinomycetes</taxon>
        <taxon>Streptosporangiales</taxon>
        <taxon>Thermomonosporaceae</taxon>
        <taxon>Actinoallomurus</taxon>
    </lineage>
</organism>
<dbReference type="InterPro" id="IPR036884">
    <property type="entry name" value="2Fe-2S-bd_dom_sf"/>
</dbReference>
<keyword evidence="4" id="KW-0408">Iron</keyword>
<dbReference type="EMBL" id="BAABHF010000019">
    <property type="protein sequence ID" value="GAA4495166.1"/>
    <property type="molecule type" value="Genomic_DNA"/>
</dbReference>